<comment type="cofactor">
    <cofactor evidence="1">
        <name>FAD</name>
        <dbReference type="ChEBI" id="CHEBI:57692"/>
    </cofactor>
</comment>
<dbReference type="Gene3D" id="3.30.9.10">
    <property type="entry name" value="D-Amino Acid Oxidase, subunit A, domain 2"/>
    <property type="match status" value="1"/>
</dbReference>
<evidence type="ECO:0000256" key="8">
    <source>
        <dbReference type="ARBA" id="ARBA00049547"/>
    </source>
</evidence>
<reference evidence="10 11" key="1">
    <citation type="journal article" date="2019" name="Int. J. Syst. Evol. Microbiol.">
        <title>The Global Catalogue of Microorganisms (GCM) 10K type strain sequencing project: providing services to taxonomists for standard genome sequencing and annotation.</title>
        <authorList>
            <consortium name="The Broad Institute Genomics Platform"/>
            <consortium name="The Broad Institute Genome Sequencing Center for Infectious Disease"/>
            <person name="Wu L."/>
            <person name="Ma J."/>
        </authorList>
    </citation>
    <scope>NUCLEOTIDE SEQUENCE [LARGE SCALE GENOMIC DNA]</scope>
    <source>
        <strain evidence="10 11">JCM 3272</strain>
    </source>
</reference>
<evidence type="ECO:0000313" key="10">
    <source>
        <dbReference type="EMBL" id="GAA2347913.1"/>
    </source>
</evidence>
<evidence type="ECO:0000256" key="3">
    <source>
        <dbReference type="ARBA" id="ARBA00022630"/>
    </source>
</evidence>
<comment type="caution">
    <text evidence="10">The sequence shown here is derived from an EMBL/GenBank/DDBJ whole genome shotgun (WGS) entry which is preliminary data.</text>
</comment>
<keyword evidence="4" id="KW-0274">FAD</keyword>
<dbReference type="PANTHER" id="PTHR11530">
    <property type="entry name" value="D-AMINO ACID OXIDASE"/>
    <property type="match status" value="1"/>
</dbReference>
<evidence type="ECO:0000259" key="9">
    <source>
        <dbReference type="Pfam" id="PF01266"/>
    </source>
</evidence>
<dbReference type="Gene3D" id="3.40.50.720">
    <property type="entry name" value="NAD(P)-binding Rossmann-like Domain"/>
    <property type="match status" value="1"/>
</dbReference>
<keyword evidence="3" id="KW-0285">Flavoprotein</keyword>
<proteinExistence type="inferred from homology"/>
<dbReference type="InterPro" id="IPR023209">
    <property type="entry name" value="DAO"/>
</dbReference>
<organism evidence="10 11">
    <name type="scientific">Dactylosporangium salmoneum</name>
    <dbReference type="NCBI Taxonomy" id="53361"/>
    <lineage>
        <taxon>Bacteria</taxon>
        <taxon>Bacillati</taxon>
        <taxon>Actinomycetota</taxon>
        <taxon>Actinomycetes</taxon>
        <taxon>Micromonosporales</taxon>
        <taxon>Micromonosporaceae</taxon>
        <taxon>Dactylosporangium</taxon>
    </lineage>
</organism>
<feature type="domain" description="FAD dependent oxidoreductase" evidence="9">
    <location>
        <begin position="3"/>
        <end position="317"/>
    </location>
</feature>
<comment type="similarity">
    <text evidence="2">Belongs to the DAMOX/DASOX family.</text>
</comment>
<gene>
    <name evidence="10" type="ORF">GCM10010170_036050</name>
</gene>
<dbReference type="PIRSF" id="PIRSF000189">
    <property type="entry name" value="D-aa_oxidase"/>
    <property type="match status" value="1"/>
</dbReference>
<dbReference type="InterPro" id="IPR006181">
    <property type="entry name" value="D-amino_acid_oxidase_CS"/>
</dbReference>
<comment type="catalytic activity">
    <reaction evidence="8">
        <text>a D-alpha-amino acid + O2 + H2O = a 2-oxocarboxylate + H2O2 + NH4(+)</text>
        <dbReference type="Rhea" id="RHEA:21816"/>
        <dbReference type="ChEBI" id="CHEBI:15377"/>
        <dbReference type="ChEBI" id="CHEBI:15379"/>
        <dbReference type="ChEBI" id="CHEBI:16240"/>
        <dbReference type="ChEBI" id="CHEBI:28938"/>
        <dbReference type="ChEBI" id="CHEBI:35179"/>
        <dbReference type="ChEBI" id="CHEBI:59871"/>
        <dbReference type="EC" id="1.4.3.3"/>
    </reaction>
    <physiologicalReaction direction="left-to-right" evidence="8">
        <dbReference type="Rhea" id="RHEA:21817"/>
    </physiologicalReaction>
</comment>
<dbReference type="SUPFAM" id="SSF51971">
    <property type="entry name" value="Nucleotide-binding domain"/>
    <property type="match status" value="1"/>
</dbReference>
<dbReference type="Pfam" id="PF01266">
    <property type="entry name" value="DAO"/>
    <property type="match status" value="1"/>
</dbReference>
<protein>
    <recommendedName>
        <fullName evidence="7">D-amino-acid oxidase</fullName>
        <ecNumber evidence="6">1.4.3.3</ecNumber>
    </recommendedName>
</protein>
<sequence length="320" mass="33885">MNDVIVLGAGVIGLTSAVRLLESGARVRVLTADDPARTVSRLAAAVWYPTRTSPDPRILAWAHATYDELMGQADAGIPGVARRPTRMLVRDDAAIEGQDGTGGEAGAPWWSAAVPDFTMHPGEWRFTVPSVEMEPYLAWLVERVRDLGGEVTRGRVDRLADLDGQAGAVVNATGLAARDLAQDPAVFPARGQIVGVANPGLVTSVRDEEHPGGMTYVHPRSRDVVLGGTFEPDEWSETPDPATTAAILRRCAELVPELEGARLLWEAAGLRPARHGGPRVEADPVALPGAGTRIVHAYGHGGAGVTLSWGCADEVVRLVS</sequence>
<dbReference type="EC" id="1.4.3.3" evidence="6"/>
<evidence type="ECO:0000256" key="2">
    <source>
        <dbReference type="ARBA" id="ARBA00006730"/>
    </source>
</evidence>
<name>A0ABN3GB90_9ACTN</name>
<dbReference type="PROSITE" id="PS00677">
    <property type="entry name" value="DAO"/>
    <property type="match status" value="1"/>
</dbReference>
<dbReference type="SUPFAM" id="SSF54373">
    <property type="entry name" value="FAD-linked reductases, C-terminal domain"/>
    <property type="match status" value="1"/>
</dbReference>
<keyword evidence="11" id="KW-1185">Reference proteome</keyword>
<keyword evidence="5" id="KW-0560">Oxidoreductase</keyword>
<dbReference type="Proteomes" id="UP001501444">
    <property type="component" value="Unassembled WGS sequence"/>
</dbReference>
<dbReference type="InterPro" id="IPR006076">
    <property type="entry name" value="FAD-dep_OxRdtase"/>
</dbReference>
<dbReference type="EMBL" id="BAAARV010000026">
    <property type="protein sequence ID" value="GAA2347913.1"/>
    <property type="molecule type" value="Genomic_DNA"/>
</dbReference>
<evidence type="ECO:0000256" key="7">
    <source>
        <dbReference type="ARBA" id="ARBA00039751"/>
    </source>
</evidence>
<dbReference type="RefSeq" id="WP_344613564.1">
    <property type="nucleotide sequence ID" value="NZ_BAAARV010000026.1"/>
</dbReference>
<dbReference type="PANTHER" id="PTHR11530:SF11">
    <property type="entry name" value="D-ASPARTATE OXIDASE"/>
    <property type="match status" value="1"/>
</dbReference>
<evidence type="ECO:0000256" key="4">
    <source>
        <dbReference type="ARBA" id="ARBA00022827"/>
    </source>
</evidence>
<evidence type="ECO:0000256" key="1">
    <source>
        <dbReference type="ARBA" id="ARBA00001974"/>
    </source>
</evidence>
<evidence type="ECO:0000256" key="6">
    <source>
        <dbReference type="ARBA" id="ARBA00039101"/>
    </source>
</evidence>
<evidence type="ECO:0000256" key="5">
    <source>
        <dbReference type="ARBA" id="ARBA00023002"/>
    </source>
</evidence>
<evidence type="ECO:0000313" key="11">
    <source>
        <dbReference type="Proteomes" id="UP001501444"/>
    </source>
</evidence>
<accession>A0ABN3GB90</accession>